<feature type="compositionally biased region" description="Polar residues" evidence="1">
    <location>
        <begin position="9"/>
        <end position="23"/>
    </location>
</feature>
<organism evidence="2 3">
    <name type="scientific">Cryomyces minteri</name>
    <dbReference type="NCBI Taxonomy" id="331657"/>
    <lineage>
        <taxon>Eukaryota</taxon>
        <taxon>Fungi</taxon>
        <taxon>Dikarya</taxon>
        <taxon>Ascomycota</taxon>
        <taxon>Pezizomycotina</taxon>
        <taxon>Dothideomycetes</taxon>
        <taxon>Dothideomycetes incertae sedis</taxon>
        <taxon>Cryomyces</taxon>
    </lineage>
</organism>
<evidence type="ECO:0000313" key="3">
    <source>
        <dbReference type="Proteomes" id="UP000308768"/>
    </source>
</evidence>
<protein>
    <submittedName>
        <fullName evidence="2">Uncharacterized protein</fullName>
    </submittedName>
</protein>
<dbReference type="Proteomes" id="UP000308768">
    <property type="component" value="Unassembled WGS sequence"/>
</dbReference>
<dbReference type="AlphaFoldDB" id="A0A4U0WSN6"/>
<evidence type="ECO:0000313" key="2">
    <source>
        <dbReference type="EMBL" id="TKA66532.1"/>
    </source>
</evidence>
<dbReference type="EMBL" id="NAJN01001007">
    <property type="protein sequence ID" value="TKA66532.1"/>
    <property type="molecule type" value="Genomic_DNA"/>
</dbReference>
<gene>
    <name evidence="2" type="ORF">B0A49_07477</name>
</gene>
<name>A0A4U0WSN6_9PEZI</name>
<evidence type="ECO:0000256" key="1">
    <source>
        <dbReference type="SAM" id="MobiDB-lite"/>
    </source>
</evidence>
<proteinExistence type="predicted"/>
<sequence>MSGEDNRNDATSTKVITRTVNPDTSTSSTARGGRTDNGEDGTFTSTVRGGRKDEPSTSFDSNGPTSTRDVTKTSQMETSSTPDGAARSSGSDKSSRSSDSEDATTTKVITRTFFGLE</sequence>
<reference evidence="2 3" key="1">
    <citation type="submission" date="2017-03" db="EMBL/GenBank/DDBJ databases">
        <title>Genomes of endolithic fungi from Antarctica.</title>
        <authorList>
            <person name="Coleine C."/>
            <person name="Masonjones S."/>
            <person name="Stajich J.E."/>
        </authorList>
    </citation>
    <scope>NUCLEOTIDE SEQUENCE [LARGE SCALE GENOMIC DNA]</scope>
    <source>
        <strain evidence="2 3">CCFEE 5187</strain>
    </source>
</reference>
<comment type="caution">
    <text evidence="2">The sequence shown here is derived from an EMBL/GenBank/DDBJ whole genome shotgun (WGS) entry which is preliminary data.</text>
</comment>
<feature type="region of interest" description="Disordered" evidence="1">
    <location>
        <begin position="1"/>
        <end position="117"/>
    </location>
</feature>
<keyword evidence="3" id="KW-1185">Reference proteome</keyword>
<feature type="compositionally biased region" description="Polar residues" evidence="1">
    <location>
        <begin position="56"/>
        <end position="82"/>
    </location>
</feature>
<accession>A0A4U0WSN6</accession>